<dbReference type="NCBIfam" id="TIGR03083">
    <property type="entry name" value="maleylpyruvate isomerase family mycothiol-dependent enzyme"/>
    <property type="match status" value="1"/>
</dbReference>
<evidence type="ECO:0000313" key="2">
    <source>
        <dbReference type="EMBL" id="STZ45476.1"/>
    </source>
</evidence>
<proteinExistence type="predicted"/>
<dbReference type="GO" id="GO:0016853">
    <property type="term" value="F:isomerase activity"/>
    <property type="evidence" value="ECO:0007669"/>
    <property type="project" value="UniProtKB-KW"/>
</dbReference>
<accession>A0A378SU89</accession>
<dbReference type="InterPro" id="IPR017517">
    <property type="entry name" value="Maleyloyr_isom"/>
</dbReference>
<keyword evidence="2" id="KW-0413">Isomerase</keyword>
<dbReference type="Proteomes" id="UP000254291">
    <property type="component" value="Unassembled WGS sequence"/>
</dbReference>
<sequence length="204" mass="21298">MTDPRTVFASAAHAFAALVRQIPDDRWDEAGLGEWTVRDLVGHTSRSLITVSTYLRTPAEREDTGSPAAYYVWVHDFSASVDASSIVERGRRAGQDLGADPAGAVDSLVARTLTDLDGVGDPLIEVIGGQGIRLSSYLPTRTFELAVHSLDIARAVGIGDIPPADVLTEAAALAAQIGVALGHGPALLLAMTGRADLPGGFSVV</sequence>
<dbReference type="InterPro" id="IPR034660">
    <property type="entry name" value="DinB/YfiT-like"/>
</dbReference>
<organism evidence="2 3">
    <name type="scientific">Mycolicibacterium gilvum</name>
    <dbReference type="NCBI Taxonomy" id="1804"/>
    <lineage>
        <taxon>Bacteria</taxon>
        <taxon>Bacillati</taxon>
        <taxon>Actinomycetota</taxon>
        <taxon>Actinomycetes</taxon>
        <taxon>Mycobacteriales</taxon>
        <taxon>Mycobacteriaceae</taxon>
        <taxon>Mycolicibacterium</taxon>
    </lineage>
</organism>
<dbReference type="GO" id="GO:0046872">
    <property type="term" value="F:metal ion binding"/>
    <property type="evidence" value="ECO:0007669"/>
    <property type="project" value="InterPro"/>
</dbReference>
<dbReference type="InterPro" id="IPR024344">
    <property type="entry name" value="MDMPI_metal-binding"/>
</dbReference>
<evidence type="ECO:0000313" key="3">
    <source>
        <dbReference type="Proteomes" id="UP000254291"/>
    </source>
</evidence>
<dbReference type="AlphaFoldDB" id="A0A378SU89"/>
<dbReference type="Pfam" id="PF11716">
    <property type="entry name" value="MDMPI_N"/>
    <property type="match status" value="1"/>
</dbReference>
<dbReference type="RefSeq" id="WP_041799921.1">
    <property type="nucleotide sequence ID" value="NZ_JACKST010000037.1"/>
</dbReference>
<gene>
    <name evidence="2" type="ORF">NCTC10742_04729</name>
</gene>
<name>A0A378SU89_9MYCO</name>
<dbReference type="Gene3D" id="1.20.120.450">
    <property type="entry name" value="dinb family like domain"/>
    <property type="match status" value="1"/>
</dbReference>
<dbReference type="EMBL" id="UGQM01000001">
    <property type="protein sequence ID" value="STZ45476.1"/>
    <property type="molecule type" value="Genomic_DNA"/>
</dbReference>
<evidence type="ECO:0000259" key="1">
    <source>
        <dbReference type="Pfam" id="PF11716"/>
    </source>
</evidence>
<feature type="domain" description="Mycothiol-dependent maleylpyruvate isomerase metal-binding" evidence="1">
    <location>
        <begin position="9"/>
        <end position="153"/>
    </location>
</feature>
<reference evidence="2 3" key="1">
    <citation type="submission" date="2018-06" db="EMBL/GenBank/DDBJ databases">
        <authorList>
            <consortium name="Pathogen Informatics"/>
            <person name="Doyle S."/>
        </authorList>
    </citation>
    <scope>NUCLEOTIDE SEQUENCE [LARGE SCALE GENOMIC DNA]</scope>
    <source>
        <strain evidence="2 3">NCTC10742</strain>
    </source>
</reference>
<dbReference type="SUPFAM" id="SSF109854">
    <property type="entry name" value="DinB/YfiT-like putative metalloenzymes"/>
    <property type="match status" value="1"/>
</dbReference>
<keyword evidence="2" id="KW-0670">Pyruvate</keyword>
<protein>
    <submittedName>
        <fullName evidence="2">Mycothiol maleylpyruvate isomerase N-terminal domain protein</fullName>
    </submittedName>
</protein>